<keyword evidence="3" id="KW-0732">Signal</keyword>
<evidence type="ECO:0000313" key="5">
    <source>
        <dbReference type="EMBL" id="TWW69980.1"/>
    </source>
</evidence>
<evidence type="ECO:0000313" key="6">
    <source>
        <dbReference type="Proteomes" id="UP000324091"/>
    </source>
</evidence>
<dbReference type="InterPro" id="IPR036179">
    <property type="entry name" value="Ig-like_dom_sf"/>
</dbReference>
<dbReference type="EMBL" id="RHFK02000010">
    <property type="protein sequence ID" value="TWW69980.1"/>
    <property type="molecule type" value="Genomic_DNA"/>
</dbReference>
<name>A0A5C6NV45_9TELE</name>
<keyword evidence="2" id="KW-1133">Transmembrane helix</keyword>
<protein>
    <recommendedName>
        <fullName evidence="4">Ig-like domain-containing protein</fullName>
    </recommendedName>
</protein>
<accession>A0A5C6NV45</accession>
<feature type="signal peptide" evidence="3">
    <location>
        <begin position="1"/>
        <end position="18"/>
    </location>
</feature>
<dbReference type="Gene3D" id="2.60.40.10">
    <property type="entry name" value="Immunoglobulins"/>
    <property type="match status" value="1"/>
</dbReference>
<keyword evidence="2" id="KW-0472">Membrane</keyword>
<evidence type="ECO:0000259" key="4">
    <source>
        <dbReference type="PROSITE" id="PS50835"/>
    </source>
</evidence>
<reference evidence="5 6" key="1">
    <citation type="submission" date="2019-04" db="EMBL/GenBank/DDBJ databases">
        <title>Chromosome genome assembly for Takifugu flavidus.</title>
        <authorList>
            <person name="Xiao S."/>
        </authorList>
    </citation>
    <scope>NUCLEOTIDE SEQUENCE [LARGE SCALE GENOMIC DNA]</scope>
    <source>
        <strain evidence="5">HTHZ2018</strain>
        <tissue evidence="5">Muscle</tissue>
    </source>
</reference>
<gene>
    <name evidence="5" type="ORF">D4764_18G0007860</name>
</gene>
<dbReference type="PANTHER" id="PTHR15297:SF2">
    <property type="entry name" value="IMMUNOGLOBULIN SUPERFAMILY MEMBER 6"/>
    <property type="match status" value="1"/>
</dbReference>
<keyword evidence="2" id="KW-0812">Transmembrane</keyword>
<feature type="transmembrane region" description="Helical" evidence="2">
    <location>
        <begin position="113"/>
        <end position="133"/>
    </location>
</feature>
<organism evidence="5 6">
    <name type="scientific">Takifugu flavidus</name>
    <name type="common">sansaifugu</name>
    <dbReference type="NCBI Taxonomy" id="433684"/>
    <lineage>
        <taxon>Eukaryota</taxon>
        <taxon>Metazoa</taxon>
        <taxon>Chordata</taxon>
        <taxon>Craniata</taxon>
        <taxon>Vertebrata</taxon>
        <taxon>Euteleostomi</taxon>
        <taxon>Actinopterygii</taxon>
        <taxon>Neopterygii</taxon>
        <taxon>Teleostei</taxon>
        <taxon>Neoteleostei</taxon>
        <taxon>Acanthomorphata</taxon>
        <taxon>Eupercaria</taxon>
        <taxon>Tetraodontiformes</taxon>
        <taxon>Tetradontoidea</taxon>
        <taxon>Tetraodontidae</taxon>
        <taxon>Takifugu</taxon>
    </lineage>
</organism>
<proteinExistence type="predicted"/>
<evidence type="ECO:0000256" key="1">
    <source>
        <dbReference type="SAM" id="MobiDB-lite"/>
    </source>
</evidence>
<evidence type="ECO:0000256" key="2">
    <source>
        <dbReference type="SAM" id="Phobius"/>
    </source>
</evidence>
<dbReference type="AlphaFoldDB" id="A0A5C6NV45"/>
<dbReference type="SUPFAM" id="SSF48726">
    <property type="entry name" value="Immunoglobulin"/>
    <property type="match status" value="1"/>
</dbReference>
<dbReference type="PROSITE" id="PS50835">
    <property type="entry name" value="IG_LIKE"/>
    <property type="match status" value="1"/>
</dbReference>
<dbReference type="Proteomes" id="UP000324091">
    <property type="component" value="Chromosome 18"/>
</dbReference>
<keyword evidence="6" id="KW-1185">Reference proteome</keyword>
<dbReference type="InterPro" id="IPR013783">
    <property type="entry name" value="Ig-like_fold"/>
</dbReference>
<sequence>MELHWVSLLLSYLTLSDCMKNTLTCLSQEPRIIWRKAGNKENSHILLKPGENSDKYKLDGASLQISALHTNDSGIYHCAAALRGKPRRGMQHVGPGTTLVVKEGNKTMATNNYLWVVFTLLTVYSLAMVTLIVKKYGCRKIHQIDKHNSIKKIQFRDVLQEMHRKKFREPHKQNSKSPQTEEDDDVYQNVETVETAN</sequence>
<comment type="caution">
    <text evidence="5">The sequence shown here is derived from an EMBL/GenBank/DDBJ whole genome shotgun (WGS) entry which is preliminary data.</text>
</comment>
<feature type="domain" description="Ig-like" evidence="4">
    <location>
        <begin position="18"/>
        <end position="80"/>
    </location>
</feature>
<dbReference type="PANTHER" id="PTHR15297">
    <property type="entry name" value="IMMUNOGLOBULIN SUPERFAMILY MEMBER 6"/>
    <property type="match status" value="1"/>
</dbReference>
<dbReference type="InterPro" id="IPR039089">
    <property type="entry name" value="IGSF6"/>
</dbReference>
<dbReference type="InterPro" id="IPR007110">
    <property type="entry name" value="Ig-like_dom"/>
</dbReference>
<evidence type="ECO:0000256" key="3">
    <source>
        <dbReference type="SAM" id="SignalP"/>
    </source>
</evidence>
<feature type="region of interest" description="Disordered" evidence="1">
    <location>
        <begin position="165"/>
        <end position="197"/>
    </location>
</feature>
<feature type="chain" id="PRO_5022913736" description="Ig-like domain-containing protein" evidence="3">
    <location>
        <begin position="19"/>
        <end position="197"/>
    </location>
</feature>